<feature type="signal peptide" evidence="3">
    <location>
        <begin position="1"/>
        <end position="20"/>
    </location>
</feature>
<evidence type="ECO:0000256" key="3">
    <source>
        <dbReference type="SAM" id="SignalP"/>
    </source>
</evidence>
<dbReference type="RefSeq" id="WP_177192306.1">
    <property type="nucleotide sequence ID" value="NZ_FOJG01000002.1"/>
</dbReference>
<protein>
    <submittedName>
        <fullName evidence="5">Surface antigen</fullName>
    </submittedName>
</protein>
<evidence type="ECO:0000259" key="4">
    <source>
        <dbReference type="Pfam" id="PF01103"/>
    </source>
</evidence>
<accession>A0A1I0S8H1</accession>
<keyword evidence="3" id="KW-0732">Signal</keyword>
<proteinExistence type="predicted"/>
<feature type="chain" id="PRO_5011686686" evidence="3">
    <location>
        <begin position="21"/>
        <end position="384"/>
    </location>
</feature>
<organism evidence="5 6">
    <name type="scientific">Chitinophaga arvensicola</name>
    <dbReference type="NCBI Taxonomy" id="29529"/>
    <lineage>
        <taxon>Bacteria</taxon>
        <taxon>Pseudomonadati</taxon>
        <taxon>Bacteroidota</taxon>
        <taxon>Chitinophagia</taxon>
        <taxon>Chitinophagales</taxon>
        <taxon>Chitinophagaceae</taxon>
        <taxon>Chitinophaga</taxon>
    </lineage>
</organism>
<evidence type="ECO:0000256" key="2">
    <source>
        <dbReference type="ARBA" id="ARBA00023136"/>
    </source>
</evidence>
<dbReference type="STRING" id="29529.SAMN04488122_4801"/>
<reference evidence="6" key="1">
    <citation type="submission" date="2016-10" db="EMBL/GenBank/DDBJ databases">
        <authorList>
            <person name="Varghese N."/>
            <person name="Submissions S."/>
        </authorList>
    </citation>
    <scope>NUCLEOTIDE SEQUENCE [LARGE SCALE GENOMIC DNA]</scope>
    <source>
        <strain evidence="6">DSM 3695</strain>
    </source>
</reference>
<evidence type="ECO:0000313" key="5">
    <source>
        <dbReference type="EMBL" id="SEW52395.1"/>
    </source>
</evidence>
<dbReference type="AlphaFoldDB" id="A0A1I0S8H1"/>
<dbReference type="Pfam" id="PF01103">
    <property type="entry name" value="Omp85"/>
    <property type="match status" value="1"/>
</dbReference>
<dbReference type="GO" id="GO:0019867">
    <property type="term" value="C:outer membrane"/>
    <property type="evidence" value="ECO:0007669"/>
    <property type="project" value="InterPro"/>
</dbReference>
<dbReference type="Gene3D" id="2.40.160.50">
    <property type="entry name" value="membrane protein fhac: a member of the omp85/tpsb transporter family"/>
    <property type="match status" value="1"/>
</dbReference>
<evidence type="ECO:0000256" key="1">
    <source>
        <dbReference type="ARBA" id="ARBA00004370"/>
    </source>
</evidence>
<evidence type="ECO:0000313" key="6">
    <source>
        <dbReference type="Proteomes" id="UP000199310"/>
    </source>
</evidence>
<comment type="subcellular location">
    <subcellularLocation>
        <location evidence="1">Membrane</location>
    </subcellularLocation>
</comment>
<dbReference type="InterPro" id="IPR000184">
    <property type="entry name" value="Bac_surfAg_D15"/>
</dbReference>
<name>A0A1I0S8H1_9BACT</name>
<gene>
    <name evidence="5" type="ORF">SAMN04488122_4801</name>
</gene>
<dbReference type="Proteomes" id="UP000199310">
    <property type="component" value="Unassembled WGS sequence"/>
</dbReference>
<keyword evidence="2" id="KW-0472">Membrane</keyword>
<dbReference type="EMBL" id="FOJG01000002">
    <property type="protein sequence ID" value="SEW52395.1"/>
    <property type="molecule type" value="Genomic_DNA"/>
</dbReference>
<sequence>MMIKNTFFFLLFCCPLLAAAQELPADTTAPPAAPKGLFNRIVYYLKHTNDVKKKKKFDFSIIGGPYYAPETSAGIAVMAAAQYRTDYRDSLLPVSNASVYMSGSLTGFYGIGINSSTIFPHDKYRLSGKASFSSMPNKYWGIGYTAGNDKDNYTDYTLLTNKISADFSIRILPNLYAGIGVQVNNGQASKVDSGFNKPLMPTASVFGFGIGPFIIYDSRDFIPNAYKGMYARLGYKNFPAFLGNTAAFSGWELQVDNYIPLWKKAILATDVYGQSFTSNVPWTLMAEAGGSNRLRGYYEGRFRDKNYLAVQAEIRQRIYGRNGAAVWIGAGNVFPDINAFRFNQTLISYGIGYRWEFKKRVNIRLDYGMGKDQSGFYFGINEVF</sequence>
<feature type="domain" description="Bacterial surface antigen (D15)" evidence="4">
    <location>
        <begin position="119"/>
        <end position="384"/>
    </location>
</feature>
<keyword evidence="6" id="KW-1185">Reference proteome</keyword>